<keyword evidence="12" id="KW-0472">Membrane</keyword>
<evidence type="ECO:0000256" key="6">
    <source>
        <dbReference type="ARBA" id="ARBA00022840"/>
    </source>
</evidence>
<dbReference type="PROSITE" id="PS00107">
    <property type="entry name" value="PROTEIN_KINASE_ATP"/>
    <property type="match status" value="1"/>
</dbReference>
<dbReference type="FunFam" id="1.10.510.10:FF:000571">
    <property type="entry name" value="Maternal embryonic leucine zipper kinase"/>
    <property type="match status" value="1"/>
</dbReference>
<dbReference type="PROSITE" id="PS50011">
    <property type="entry name" value="PROTEIN_KINASE_DOM"/>
    <property type="match status" value="1"/>
</dbReference>
<evidence type="ECO:0000256" key="7">
    <source>
        <dbReference type="PIRSR" id="PIRSR630616-1"/>
    </source>
</evidence>
<dbReference type="InterPro" id="IPR011009">
    <property type="entry name" value="Kinase-like_dom_sf"/>
</dbReference>
<feature type="transmembrane region" description="Helical" evidence="12">
    <location>
        <begin position="352"/>
        <end position="385"/>
    </location>
</feature>
<reference evidence="15 16" key="1">
    <citation type="submission" date="2016-02" db="EMBL/GenBank/DDBJ databases">
        <title>Genome analysis of coral dinoflagellate symbionts highlights evolutionary adaptations to a symbiotic lifestyle.</title>
        <authorList>
            <person name="Aranda M."/>
            <person name="Li Y."/>
            <person name="Liew Y.J."/>
            <person name="Baumgarten S."/>
            <person name="Simakov O."/>
            <person name="Wilson M."/>
            <person name="Piel J."/>
            <person name="Ashoor H."/>
            <person name="Bougouffa S."/>
            <person name="Bajic V.B."/>
            <person name="Ryu T."/>
            <person name="Ravasi T."/>
            <person name="Bayer T."/>
            <person name="Micklem G."/>
            <person name="Kim H."/>
            <person name="Bhak J."/>
            <person name="Lajeunesse T.C."/>
            <person name="Voolstra C.R."/>
        </authorList>
    </citation>
    <scope>NUCLEOTIDE SEQUENCE [LARGE SCALE GENOMIC DNA]</scope>
    <source>
        <strain evidence="15 16">CCMP2467</strain>
    </source>
</reference>
<dbReference type="PANTHER" id="PTHR24350">
    <property type="entry name" value="SERINE/THREONINE-PROTEIN KINASE IAL-RELATED"/>
    <property type="match status" value="1"/>
</dbReference>
<gene>
    <name evidence="15" type="primary">ark1</name>
    <name evidence="15" type="ORF">AK812_SmicGene34862</name>
</gene>
<keyword evidence="3" id="KW-0808">Transferase</keyword>
<dbReference type="InterPro" id="IPR030616">
    <property type="entry name" value="Aur-like"/>
</dbReference>
<feature type="region of interest" description="Disordered" evidence="11">
    <location>
        <begin position="901"/>
        <end position="1076"/>
    </location>
</feature>
<feature type="compositionally biased region" description="Polar residues" evidence="11">
    <location>
        <begin position="908"/>
        <end position="918"/>
    </location>
</feature>
<dbReference type="SUPFAM" id="SSF56112">
    <property type="entry name" value="Protein kinase-like (PK-like)"/>
    <property type="match status" value="1"/>
</dbReference>
<dbReference type="InterPro" id="IPR017441">
    <property type="entry name" value="Protein_kinase_ATP_BS"/>
</dbReference>
<dbReference type="GO" id="GO:0004674">
    <property type="term" value="F:protein serine/threonine kinase activity"/>
    <property type="evidence" value="ECO:0007669"/>
    <property type="project" value="UniProtKB-KW"/>
</dbReference>
<keyword evidence="16" id="KW-1185">Reference proteome</keyword>
<keyword evidence="2" id="KW-0723">Serine/threonine-protein kinase</keyword>
<keyword evidence="6 8" id="KW-0067">ATP-binding</keyword>
<comment type="caution">
    <text evidence="15">The sequence shown here is derived from an EMBL/GenBank/DDBJ whole genome shotgun (WGS) entry which is preliminary data.</text>
</comment>
<evidence type="ECO:0000313" key="16">
    <source>
        <dbReference type="Proteomes" id="UP000186817"/>
    </source>
</evidence>
<protein>
    <submittedName>
        <fullName evidence="15">Serine/threonine-protein kinase ark1</fullName>
    </submittedName>
</protein>
<evidence type="ECO:0000259" key="14">
    <source>
        <dbReference type="PROSITE" id="PS50011"/>
    </source>
</evidence>
<dbReference type="SMART" id="SM00220">
    <property type="entry name" value="S_TKc"/>
    <property type="match status" value="1"/>
</dbReference>
<evidence type="ECO:0000256" key="12">
    <source>
        <dbReference type="SAM" id="Phobius"/>
    </source>
</evidence>
<evidence type="ECO:0000256" key="13">
    <source>
        <dbReference type="SAM" id="SignalP"/>
    </source>
</evidence>
<feature type="compositionally biased region" description="Basic and acidic residues" evidence="11">
    <location>
        <begin position="992"/>
        <end position="1001"/>
    </location>
</feature>
<dbReference type="EMBL" id="LSRX01001053">
    <property type="protein sequence ID" value="OLP84294.1"/>
    <property type="molecule type" value="Genomic_DNA"/>
</dbReference>
<evidence type="ECO:0000256" key="5">
    <source>
        <dbReference type="ARBA" id="ARBA00022777"/>
    </source>
</evidence>
<feature type="domain" description="Protein kinase" evidence="14">
    <location>
        <begin position="477"/>
        <end position="731"/>
    </location>
</feature>
<feature type="compositionally biased region" description="Low complexity" evidence="11">
    <location>
        <begin position="799"/>
        <end position="813"/>
    </location>
</feature>
<keyword evidence="13" id="KW-0732">Signal</keyword>
<feature type="binding site" evidence="8">
    <location>
        <position position="618"/>
    </location>
    <ligand>
        <name>ATP</name>
        <dbReference type="ChEBI" id="CHEBI:30616"/>
    </ligand>
</feature>
<feature type="compositionally biased region" description="Low complexity" evidence="11">
    <location>
        <begin position="1037"/>
        <end position="1073"/>
    </location>
</feature>
<feature type="chain" id="PRO_5010294255" evidence="13">
    <location>
        <begin position="32"/>
        <end position="1123"/>
    </location>
</feature>
<evidence type="ECO:0000256" key="3">
    <source>
        <dbReference type="ARBA" id="ARBA00022679"/>
    </source>
</evidence>
<dbReference type="AlphaFoldDB" id="A0A1Q9CMZ7"/>
<accession>A0A1Q9CMZ7</accession>
<evidence type="ECO:0000256" key="10">
    <source>
        <dbReference type="PROSITE-ProRule" id="PRU10141"/>
    </source>
</evidence>
<feature type="cross-link" description="Glycyl lysine isopeptide (Lys-Gly) (interchain with G-Cter in SUMO2)" evidence="9">
    <location>
        <position position="602"/>
    </location>
</feature>
<keyword evidence="12" id="KW-0812">Transmembrane</keyword>
<evidence type="ECO:0000256" key="8">
    <source>
        <dbReference type="PIRSR" id="PIRSR630616-2"/>
    </source>
</evidence>
<evidence type="ECO:0000256" key="2">
    <source>
        <dbReference type="ARBA" id="ARBA00022527"/>
    </source>
</evidence>
<feature type="binding site" evidence="8">
    <location>
        <begin position="604"/>
        <end position="605"/>
    </location>
    <ligand>
        <name>ATP</name>
        <dbReference type="ChEBI" id="CHEBI:30616"/>
    </ligand>
</feature>
<dbReference type="InterPro" id="IPR000719">
    <property type="entry name" value="Prot_kinase_dom"/>
</dbReference>
<keyword evidence="5 15" id="KW-0418">Kinase</keyword>
<dbReference type="OrthoDB" id="437456at2759"/>
<feature type="region of interest" description="Disordered" evidence="11">
    <location>
        <begin position="763"/>
        <end position="813"/>
    </location>
</feature>
<dbReference type="InterPro" id="IPR008271">
    <property type="entry name" value="Ser/Thr_kinase_AS"/>
</dbReference>
<dbReference type="Proteomes" id="UP000186817">
    <property type="component" value="Unassembled WGS sequence"/>
</dbReference>
<evidence type="ECO:0000256" key="4">
    <source>
        <dbReference type="ARBA" id="ARBA00022741"/>
    </source>
</evidence>
<feature type="active site" description="Proton acceptor" evidence="7">
    <location>
        <position position="600"/>
    </location>
</feature>
<organism evidence="15 16">
    <name type="scientific">Symbiodinium microadriaticum</name>
    <name type="common">Dinoflagellate</name>
    <name type="synonym">Zooxanthella microadriatica</name>
    <dbReference type="NCBI Taxonomy" id="2951"/>
    <lineage>
        <taxon>Eukaryota</taxon>
        <taxon>Sar</taxon>
        <taxon>Alveolata</taxon>
        <taxon>Dinophyceae</taxon>
        <taxon>Suessiales</taxon>
        <taxon>Symbiodiniaceae</taxon>
        <taxon>Symbiodinium</taxon>
    </lineage>
</organism>
<dbReference type="Gene3D" id="1.10.510.10">
    <property type="entry name" value="Transferase(Phosphotransferase) domain 1"/>
    <property type="match status" value="1"/>
</dbReference>
<feature type="signal peptide" evidence="13">
    <location>
        <begin position="1"/>
        <end position="31"/>
    </location>
</feature>
<evidence type="ECO:0000256" key="9">
    <source>
        <dbReference type="PIRSR" id="PIRSR630616-3"/>
    </source>
</evidence>
<dbReference type="GO" id="GO:0005524">
    <property type="term" value="F:ATP binding"/>
    <property type="evidence" value="ECO:0007669"/>
    <property type="project" value="UniProtKB-UniRule"/>
</dbReference>
<proteinExistence type="predicted"/>
<name>A0A1Q9CMZ7_SYMMI</name>
<dbReference type="FunFam" id="3.30.200.20:FF:000042">
    <property type="entry name" value="Aurora kinase A"/>
    <property type="match status" value="1"/>
</dbReference>
<dbReference type="PROSITE" id="PS00108">
    <property type="entry name" value="PROTEIN_KINASE_ST"/>
    <property type="match status" value="1"/>
</dbReference>
<keyword evidence="4 8" id="KW-0547">Nucleotide-binding</keyword>
<evidence type="ECO:0000313" key="15">
    <source>
        <dbReference type="EMBL" id="OLP84294.1"/>
    </source>
</evidence>
<comment type="subunit">
    <text evidence="1">Monomer.</text>
</comment>
<dbReference type="Pfam" id="PF00069">
    <property type="entry name" value="Pkinase"/>
    <property type="match status" value="1"/>
</dbReference>
<sequence>MVMAGSSRARELKVCFFLFLLAGKEVYVVNAERTAVDVFTEVADLQQAAASIKEINRHGAEPLCDGLLFGCINPRICTGSGTVSEPCAVKADADLATGYATDVGAVSTKIDSYKESQSLAELSIIAYELKDLEQYDKVLAENKGGPLLKSKITELADKVDHSMETLAAAMPKDSFCSMVDLVSGLNDAKSRGQGATGSPDESKAFLKKVFPGITDEDVSTIMTRADEEAQEVLDCDTSTPNCREERLMKQDDKFLKQVDSLAENLAESEASFVQLATKFGANVPHDHLSELTEMQRRENTWAALQIMDNKTAWEELKQAAHRHDASSALQNGVALSKEESFQAQLEAGTNPIVVGIIIIVVAILALIFLTAAVLIPILLVFLGLVTVGIAVKSRMIFMYSGLGTCRCFDKIMRSSSPSGAVAAVQKSSDFLQRVLSLAARTPARAYKLCQCMVPMPKASAASGLLPESNGRLCQSDFVSLQGLGEGSMGSVKKVMHKTSGHVFALKAVDQKLVLDHNLQHQLIAEVETQKTLSHPNLLRCFDYFTERDTVYILLELASGGDLYQHLRRRGPMREPQAAHVFRQVCEGVRHLHDQGIIHRDLKPENILLTEDMTVKIADFGWAAKAARNDTRKTFCGTLCMLAPEMIAGKEYDARVDVWAVGVLLFEILTGCSPFDRGQGLMETCKAIVGPGLHAVSLDEVPPPVHPILFGLMQQEAENRMSLDECLQNDWVVAQCKLYAKDVLAAARSKETFIALHSSEKRMPPEIAESADPPKEFSASQPLENSRLAGSPKSESRGGSSPFKQSSTSSTATPSSTAAAAFAMTDAEISPVSPGVFPRGSSASRGLDACSASSSRIINVKAVEEDTPVWERESVSSVASLRSEGKWRLEEGKELLRKVEIETPRAQLKTPQVGSQSDQMHPPGTRLDLIPPRTCVLATAALPTEGPGPLPAHGFLPEVAQSDASDSSDEMPEGEVAFGAAFDSSGSPSRKRWSQERLKSLDDPVSPVKHSGSEAYDRQAGGYDRPLPRVLRPDRGPAAKAVARSSASSHSSSDGHSGSQQGSSAAHSSTSKASNGLVRKLTEQLGYSWHQAIEAAKRTSSVEAAVEWLAEKDGANNATRWGQN</sequence>
<feature type="binding site" evidence="8 10">
    <location>
        <position position="506"/>
    </location>
    <ligand>
        <name>ATP</name>
        <dbReference type="ChEBI" id="CHEBI:30616"/>
    </ligand>
</feature>
<keyword evidence="12" id="KW-1133">Transmembrane helix</keyword>
<evidence type="ECO:0000256" key="11">
    <source>
        <dbReference type="SAM" id="MobiDB-lite"/>
    </source>
</evidence>
<evidence type="ECO:0000256" key="1">
    <source>
        <dbReference type="ARBA" id="ARBA00011245"/>
    </source>
</evidence>
<feature type="binding site" evidence="8">
    <location>
        <begin position="555"/>
        <end position="557"/>
    </location>
    <ligand>
        <name>ATP</name>
        <dbReference type="ChEBI" id="CHEBI:30616"/>
    </ligand>
</feature>